<dbReference type="Proteomes" id="UP000603434">
    <property type="component" value="Unassembled WGS sequence"/>
</dbReference>
<accession>A0A8J6NQG7</accession>
<dbReference type="InterPro" id="IPR029060">
    <property type="entry name" value="PIN-like_dom_sf"/>
</dbReference>
<sequence length="181" mass="20167">MKNKAFDARSHAFSNSDSMLVDANIWLYLLGPASVSQTWASIYSGVFNRILSAGSLLSLDVLVLSEFINQFARLEMRRLQPGQYDFKAFRGSADFPPVARSIESQVNQILMVCRPVDHPFSEWRLSDLLNDFGTGAMDWNDQLITENCRKHGLALLTNDGDFTKGGISVFTANNRLLAACP</sequence>
<evidence type="ECO:0000313" key="3">
    <source>
        <dbReference type="Proteomes" id="UP000603434"/>
    </source>
</evidence>
<protein>
    <submittedName>
        <fullName evidence="2">PIN domain-containing protein</fullName>
    </submittedName>
</protein>
<comment type="caution">
    <text evidence="2">The sequence shown here is derived from an EMBL/GenBank/DDBJ whole genome shotgun (WGS) entry which is preliminary data.</text>
</comment>
<name>A0A8J6NQG7_9BACT</name>
<evidence type="ECO:0000313" key="2">
    <source>
        <dbReference type="EMBL" id="MBC8362984.1"/>
    </source>
</evidence>
<dbReference type="SUPFAM" id="SSF88723">
    <property type="entry name" value="PIN domain-like"/>
    <property type="match status" value="1"/>
</dbReference>
<dbReference type="InterPro" id="IPR002716">
    <property type="entry name" value="PIN_dom"/>
</dbReference>
<gene>
    <name evidence="2" type="ORF">H8E23_16490</name>
</gene>
<dbReference type="AlphaFoldDB" id="A0A8J6NQG7"/>
<organism evidence="2 3">
    <name type="scientific">Candidatus Desulfatibia profunda</name>
    <dbReference type="NCBI Taxonomy" id="2841695"/>
    <lineage>
        <taxon>Bacteria</taxon>
        <taxon>Pseudomonadati</taxon>
        <taxon>Thermodesulfobacteriota</taxon>
        <taxon>Desulfobacteria</taxon>
        <taxon>Desulfobacterales</taxon>
        <taxon>Desulfobacterales incertae sedis</taxon>
        <taxon>Candidatus Desulfatibia</taxon>
    </lineage>
</organism>
<proteinExistence type="predicted"/>
<dbReference type="EMBL" id="JACNJH010000241">
    <property type="protein sequence ID" value="MBC8362984.1"/>
    <property type="molecule type" value="Genomic_DNA"/>
</dbReference>
<dbReference type="Pfam" id="PF01850">
    <property type="entry name" value="PIN"/>
    <property type="match status" value="1"/>
</dbReference>
<reference evidence="2 3" key="1">
    <citation type="submission" date="2020-08" db="EMBL/GenBank/DDBJ databases">
        <title>Bridging the membrane lipid divide: bacteria of the FCB group superphylum have the potential to synthesize archaeal ether lipids.</title>
        <authorList>
            <person name="Villanueva L."/>
            <person name="Von Meijenfeldt F.A.B."/>
            <person name="Westbye A.B."/>
            <person name="Yadav S."/>
            <person name="Hopmans E.C."/>
            <person name="Dutilh B.E."/>
            <person name="Sinninghe Damste J.S."/>
        </authorList>
    </citation>
    <scope>NUCLEOTIDE SEQUENCE [LARGE SCALE GENOMIC DNA]</scope>
    <source>
        <strain evidence="2">NIOZ-UU30</strain>
    </source>
</reference>
<evidence type="ECO:0000259" key="1">
    <source>
        <dbReference type="Pfam" id="PF01850"/>
    </source>
</evidence>
<feature type="domain" description="PIN" evidence="1">
    <location>
        <begin position="19"/>
        <end position="164"/>
    </location>
</feature>